<gene>
    <name evidence="2" type="ORF">SAMN05660330_02305</name>
</gene>
<name>A0A1H0RJQ9_9BACT</name>
<dbReference type="EMBL" id="FNJI01000015">
    <property type="protein sequence ID" value="SDP29118.1"/>
    <property type="molecule type" value="Genomic_DNA"/>
</dbReference>
<dbReference type="AlphaFoldDB" id="A0A1H0RJQ9"/>
<dbReference type="STRING" id="91360.SAMN05660330_02305"/>
<feature type="transmembrane region" description="Helical" evidence="1">
    <location>
        <begin position="45"/>
        <end position="66"/>
    </location>
</feature>
<accession>A0A1H0RJQ9</accession>
<keyword evidence="1" id="KW-1133">Transmembrane helix</keyword>
<proteinExistence type="predicted"/>
<reference evidence="2 3" key="1">
    <citation type="submission" date="2016-10" db="EMBL/GenBank/DDBJ databases">
        <authorList>
            <person name="de Groot N.N."/>
        </authorList>
    </citation>
    <scope>NUCLEOTIDE SEQUENCE [LARGE SCALE GENOMIC DNA]</scope>
    <source>
        <strain evidence="2 3">DSM 12130</strain>
    </source>
</reference>
<organism evidence="2 3">
    <name type="scientific">Desulforhopalus singaporensis</name>
    <dbReference type="NCBI Taxonomy" id="91360"/>
    <lineage>
        <taxon>Bacteria</taxon>
        <taxon>Pseudomonadati</taxon>
        <taxon>Thermodesulfobacteriota</taxon>
        <taxon>Desulfobulbia</taxon>
        <taxon>Desulfobulbales</taxon>
        <taxon>Desulfocapsaceae</taxon>
        <taxon>Desulforhopalus</taxon>
    </lineage>
</organism>
<sequence length="117" mass="12254">MVNINETSCLPVDDSGSCSRVSVLPNPADEISICDRAALFLHENALATFGIGIIMYVCFSFFLIVLDKKASGPAAYAAADLYVCAPLLISDSLNPVPDGAASRAAWASSESEGCYAD</sequence>
<evidence type="ECO:0000256" key="1">
    <source>
        <dbReference type="SAM" id="Phobius"/>
    </source>
</evidence>
<keyword evidence="3" id="KW-1185">Reference proteome</keyword>
<keyword evidence="1" id="KW-0472">Membrane</keyword>
<evidence type="ECO:0000313" key="2">
    <source>
        <dbReference type="EMBL" id="SDP29118.1"/>
    </source>
</evidence>
<dbReference type="Proteomes" id="UP000199073">
    <property type="component" value="Unassembled WGS sequence"/>
</dbReference>
<evidence type="ECO:0000313" key="3">
    <source>
        <dbReference type="Proteomes" id="UP000199073"/>
    </source>
</evidence>
<protein>
    <submittedName>
        <fullName evidence="2">Uncharacterized protein</fullName>
    </submittedName>
</protein>
<keyword evidence="1" id="KW-0812">Transmembrane</keyword>